<organism evidence="1 2">
    <name type="scientific">Wenyingzhuangia gilva</name>
    <dbReference type="NCBI Taxonomy" id="3057677"/>
    <lineage>
        <taxon>Bacteria</taxon>
        <taxon>Pseudomonadati</taxon>
        <taxon>Bacteroidota</taxon>
        <taxon>Flavobacteriia</taxon>
        <taxon>Flavobacteriales</taxon>
        <taxon>Flavobacteriaceae</taxon>
        <taxon>Wenyingzhuangia</taxon>
    </lineage>
</organism>
<dbReference type="Proteomes" id="UP001168642">
    <property type="component" value="Unassembled WGS sequence"/>
</dbReference>
<name>A0ABT8VPI5_9FLAO</name>
<evidence type="ECO:0008006" key="3">
    <source>
        <dbReference type="Google" id="ProtNLM"/>
    </source>
</evidence>
<proteinExistence type="predicted"/>
<evidence type="ECO:0000313" key="1">
    <source>
        <dbReference type="EMBL" id="MDO3693878.1"/>
    </source>
</evidence>
<dbReference type="EMBL" id="JAUMIT010000001">
    <property type="protein sequence ID" value="MDO3693878.1"/>
    <property type="molecule type" value="Genomic_DNA"/>
</dbReference>
<sequence>MKELNSVLVDNSFCIRLLKVDDELHQNAVDYFEYFLENDIELYLSTIVVSEYAVGDNPDNLLSLNVFRLLEFDYSDAKIAGNFLSTLKSLGKFGDYGTRKVVINDIKLFAQVHNRKIDAYITNDIKSFNKMVEPLSKSHSLKFKFIDLSIPLNVRLGKLDL</sequence>
<keyword evidence="2" id="KW-1185">Reference proteome</keyword>
<dbReference type="InterPro" id="IPR029060">
    <property type="entry name" value="PIN-like_dom_sf"/>
</dbReference>
<gene>
    <name evidence="1" type="ORF">QVZ41_03320</name>
</gene>
<dbReference type="SUPFAM" id="SSF88723">
    <property type="entry name" value="PIN domain-like"/>
    <property type="match status" value="1"/>
</dbReference>
<comment type="caution">
    <text evidence="1">The sequence shown here is derived from an EMBL/GenBank/DDBJ whole genome shotgun (WGS) entry which is preliminary data.</text>
</comment>
<dbReference type="Gene3D" id="3.40.50.1010">
    <property type="entry name" value="5'-nuclease"/>
    <property type="match status" value="1"/>
</dbReference>
<evidence type="ECO:0000313" key="2">
    <source>
        <dbReference type="Proteomes" id="UP001168642"/>
    </source>
</evidence>
<dbReference type="RefSeq" id="WP_302883126.1">
    <property type="nucleotide sequence ID" value="NZ_JAUMIT010000001.1"/>
</dbReference>
<protein>
    <recommendedName>
        <fullName evidence="3">PIN domain-containing protein</fullName>
    </recommendedName>
</protein>
<accession>A0ABT8VPI5</accession>
<reference evidence="1" key="1">
    <citation type="submission" date="2023-07" db="EMBL/GenBank/DDBJ databases">
        <title>Wenyingzhuangia sp. chi5 genome sequencing and assembly.</title>
        <authorList>
            <person name="Park S."/>
        </authorList>
    </citation>
    <scope>NUCLEOTIDE SEQUENCE</scope>
    <source>
        <strain evidence="1">Chi5</strain>
    </source>
</reference>